<reference evidence="1" key="1">
    <citation type="submission" date="2022-01" db="EMBL/GenBank/DDBJ databases">
        <authorList>
            <person name="King R."/>
        </authorList>
    </citation>
    <scope>NUCLEOTIDE SEQUENCE</scope>
</reference>
<accession>A0A9P0HGY5</accession>
<dbReference type="AlphaFoldDB" id="A0A9P0HGY5"/>
<proteinExistence type="predicted"/>
<evidence type="ECO:0000313" key="2">
    <source>
        <dbReference type="Proteomes" id="UP001152798"/>
    </source>
</evidence>
<gene>
    <name evidence="1" type="ORF">NEZAVI_LOCUS10684</name>
</gene>
<dbReference type="EMBL" id="OV725081">
    <property type="protein sequence ID" value="CAH1401720.1"/>
    <property type="molecule type" value="Genomic_DNA"/>
</dbReference>
<keyword evidence="2" id="KW-1185">Reference proteome</keyword>
<organism evidence="1 2">
    <name type="scientific">Nezara viridula</name>
    <name type="common">Southern green stink bug</name>
    <name type="synonym">Cimex viridulus</name>
    <dbReference type="NCBI Taxonomy" id="85310"/>
    <lineage>
        <taxon>Eukaryota</taxon>
        <taxon>Metazoa</taxon>
        <taxon>Ecdysozoa</taxon>
        <taxon>Arthropoda</taxon>
        <taxon>Hexapoda</taxon>
        <taxon>Insecta</taxon>
        <taxon>Pterygota</taxon>
        <taxon>Neoptera</taxon>
        <taxon>Paraneoptera</taxon>
        <taxon>Hemiptera</taxon>
        <taxon>Heteroptera</taxon>
        <taxon>Panheteroptera</taxon>
        <taxon>Pentatomomorpha</taxon>
        <taxon>Pentatomoidea</taxon>
        <taxon>Pentatomidae</taxon>
        <taxon>Pentatominae</taxon>
        <taxon>Nezara</taxon>
    </lineage>
</organism>
<protein>
    <submittedName>
        <fullName evidence="1">Uncharacterized protein</fullName>
    </submittedName>
</protein>
<dbReference type="Proteomes" id="UP001152798">
    <property type="component" value="Chromosome 5"/>
</dbReference>
<evidence type="ECO:0000313" key="1">
    <source>
        <dbReference type="EMBL" id="CAH1401720.1"/>
    </source>
</evidence>
<name>A0A9P0HGY5_NEZVI</name>
<sequence length="138" mass="15146">MVQIARAVLTSGHSLPKTLAFPPDHPPPPCPEQVSGLTYSNVHYHPNGPLSTRFPGSLPVNSSTWTTLCKETAKYLQIDNEAEFKTPNPLVYEKTAGMRAQCHRPLPTLADYKDTVSYLGINSRSNLFCGPFTAHPPT</sequence>